<dbReference type="AlphaFoldDB" id="A0AAN7AP61"/>
<protein>
    <submittedName>
        <fullName evidence="2">Uncharacterized protein</fullName>
    </submittedName>
</protein>
<reference evidence="2" key="2">
    <citation type="submission" date="2023-05" db="EMBL/GenBank/DDBJ databases">
        <authorList>
            <consortium name="Lawrence Berkeley National Laboratory"/>
            <person name="Steindorff A."/>
            <person name="Hensen N."/>
            <person name="Bonometti L."/>
            <person name="Westerberg I."/>
            <person name="Brannstrom I.O."/>
            <person name="Guillou S."/>
            <person name="Cros-Aarteil S."/>
            <person name="Calhoun S."/>
            <person name="Haridas S."/>
            <person name="Kuo A."/>
            <person name="Mondo S."/>
            <person name="Pangilinan J."/>
            <person name="Riley R."/>
            <person name="Labutti K."/>
            <person name="Andreopoulos B."/>
            <person name="Lipzen A."/>
            <person name="Chen C."/>
            <person name="Yanf M."/>
            <person name="Daum C."/>
            <person name="Ng V."/>
            <person name="Clum A."/>
            <person name="Ohm R."/>
            <person name="Martin F."/>
            <person name="Silar P."/>
            <person name="Natvig D."/>
            <person name="Lalanne C."/>
            <person name="Gautier V."/>
            <person name="Ament-Velasquez S.L."/>
            <person name="Kruys A."/>
            <person name="Hutchinson M.I."/>
            <person name="Powell A.J."/>
            <person name="Barry K."/>
            <person name="Miller A.N."/>
            <person name="Grigoriev I.V."/>
            <person name="Debuchy R."/>
            <person name="Gladieux P."/>
            <person name="Thoren M.H."/>
            <person name="Johannesson H."/>
        </authorList>
    </citation>
    <scope>NUCLEOTIDE SEQUENCE</scope>
    <source>
        <strain evidence="2">PSN309</strain>
    </source>
</reference>
<name>A0AAN7AP61_9PEZI</name>
<evidence type="ECO:0000313" key="3">
    <source>
        <dbReference type="Proteomes" id="UP001302126"/>
    </source>
</evidence>
<dbReference type="EMBL" id="MU864354">
    <property type="protein sequence ID" value="KAK4192535.1"/>
    <property type="molecule type" value="Genomic_DNA"/>
</dbReference>
<sequence>MAIVAASPIIRDLNVCRIEYILNPVIEAVEKEQSLLREPPAPPQDEAGATSPQQSPPPSTTLSRIRILPPSPPIQGQAQDAPLEAEPDTRKEYTSPQNHLDPHENPRFSLNAVRQQCLSDWHWMMTRPGPHAYDPLADPNIRSLEGCTIPGYEHIFMTEKRSMTYRRAWGEYVTVWIIEINDECKSYWPVLPTWEQLLLDPNSPVSRCEHLQPLQSRNNNIANLKNTTTPPSWTIASQAQSSTELHAANRPITCHL</sequence>
<organism evidence="2 3">
    <name type="scientific">Podospora australis</name>
    <dbReference type="NCBI Taxonomy" id="1536484"/>
    <lineage>
        <taxon>Eukaryota</taxon>
        <taxon>Fungi</taxon>
        <taxon>Dikarya</taxon>
        <taxon>Ascomycota</taxon>
        <taxon>Pezizomycotina</taxon>
        <taxon>Sordariomycetes</taxon>
        <taxon>Sordariomycetidae</taxon>
        <taxon>Sordariales</taxon>
        <taxon>Podosporaceae</taxon>
        <taxon>Podospora</taxon>
    </lineage>
</organism>
<proteinExistence type="predicted"/>
<dbReference type="Proteomes" id="UP001302126">
    <property type="component" value="Unassembled WGS sequence"/>
</dbReference>
<reference evidence="2" key="1">
    <citation type="journal article" date="2023" name="Mol. Phylogenet. Evol.">
        <title>Genome-scale phylogeny and comparative genomics of the fungal order Sordariales.</title>
        <authorList>
            <person name="Hensen N."/>
            <person name="Bonometti L."/>
            <person name="Westerberg I."/>
            <person name="Brannstrom I.O."/>
            <person name="Guillou S."/>
            <person name="Cros-Aarteil S."/>
            <person name="Calhoun S."/>
            <person name="Haridas S."/>
            <person name="Kuo A."/>
            <person name="Mondo S."/>
            <person name="Pangilinan J."/>
            <person name="Riley R."/>
            <person name="LaButti K."/>
            <person name="Andreopoulos B."/>
            <person name="Lipzen A."/>
            <person name="Chen C."/>
            <person name="Yan M."/>
            <person name="Daum C."/>
            <person name="Ng V."/>
            <person name="Clum A."/>
            <person name="Steindorff A."/>
            <person name="Ohm R.A."/>
            <person name="Martin F."/>
            <person name="Silar P."/>
            <person name="Natvig D.O."/>
            <person name="Lalanne C."/>
            <person name="Gautier V."/>
            <person name="Ament-Velasquez S.L."/>
            <person name="Kruys A."/>
            <person name="Hutchinson M.I."/>
            <person name="Powell A.J."/>
            <person name="Barry K."/>
            <person name="Miller A.N."/>
            <person name="Grigoriev I.V."/>
            <person name="Debuchy R."/>
            <person name="Gladieux P."/>
            <person name="Hiltunen Thoren M."/>
            <person name="Johannesson H."/>
        </authorList>
    </citation>
    <scope>NUCLEOTIDE SEQUENCE</scope>
    <source>
        <strain evidence="2">PSN309</strain>
    </source>
</reference>
<gene>
    <name evidence="2" type="ORF">QBC35DRAFT_226259</name>
</gene>
<feature type="region of interest" description="Disordered" evidence="1">
    <location>
        <begin position="33"/>
        <end position="106"/>
    </location>
</feature>
<evidence type="ECO:0000313" key="2">
    <source>
        <dbReference type="EMBL" id="KAK4192535.1"/>
    </source>
</evidence>
<accession>A0AAN7AP61</accession>
<evidence type="ECO:0000256" key="1">
    <source>
        <dbReference type="SAM" id="MobiDB-lite"/>
    </source>
</evidence>
<comment type="caution">
    <text evidence="2">The sequence shown here is derived from an EMBL/GenBank/DDBJ whole genome shotgun (WGS) entry which is preliminary data.</text>
</comment>
<keyword evidence="3" id="KW-1185">Reference proteome</keyword>